<feature type="modified residue" description="4-aspartylphosphate" evidence="1">
    <location>
        <position position="57"/>
    </location>
</feature>
<evidence type="ECO:0000256" key="1">
    <source>
        <dbReference type="PROSITE-ProRule" id="PRU00169"/>
    </source>
</evidence>
<dbReference type="SMART" id="SM00448">
    <property type="entry name" value="REC"/>
    <property type="match status" value="1"/>
</dbReference>
<dbReference type="RefSeq" id="WP_035126908.1">
    <property type="nucleotide sequence ID" value="NZ_JRHH01000004.1"/>
</dbReference>
<name>A0A095TZ18_9FLAO</name>
<comment type="caution">
    <text evidence="3">The sequence shown here is derived from an EMBL/GenBank/DDBJ whole genome shotgun (WGS) entry which is preliminary data.</text>
</comment>
<dbReference type="InterPro" id="IPR011006">
    <property type="entry name" value="CheY-like_superfamily"/>
</dbReference>
<dbReference type="GO" id="GO:0000156">
    <property type="term" value="F:phosphorelay response regulator activity"/>
    <property type="evidence" value="ECO:0007669"/>
    <property type="project" value="TreeGrafter"/>
</dbReference>
<accession>A0A095TZ18</accession>
<organism evidence="3 4">
    <name type="scientific">Flavobacterium aquatile LMG 4008 = ATCC 11947</name>
    <dbReference type="NCBI Taxonomy" id="1453498"/>
    <lineage>
        <taxon>Bacteria</taxon>
        <taxon>Pseudomonadati</taxon>
        <taxon>Bacteroidota</taxon>
        <taxon>Flavobacteriia</taxon>
        <taxon>Flavobacteriales</taxon>
        <taxon>Flavobacteriaceae</taxon>
        <taxon>Flavobacterium</taxon>
    </lineage>
</organism>
<evidence type="ECO:0000259" key="2">
    <source>
        <dbReference type="PROSITE" id="PS50110"/>
    </source>
</evidence>
<dbReference type="InterPro" id="IPR007492">
    <property type="entry name" value="LytTR_DNA-bd_dom"/>
</dbReference>
<evidence type="ECO:0000313" key="4">
    <source>
        <dbReference type="Proteomes" id="UP000029554"/>
    </source>
</evidence>
<dbReference type="PANTHER" id="PTHR45526">
    <property type="entry name" value="TRANSCRIPTIONAL REGULATORY PROTEIN DPIA"/>
    <property type="match status" value="1"/>
</dbReference>
<dbReference type="PANTHER" id="PTHR45526:SF1">
    <property type="entry name" value="TRANSCRIPTIONAL REGULATORY PROTEIN DCUR-RELATED"/>
    <property type="match status" value="1"/>
</dbReference>
<evidence type="ECO:0000313" key="3">
    <source>
        <dbReference type="EMBL" id="KGD67583.1"/>
    </source>
</evidence>
<dbReference type="AlphaFoldDB" id="A0A095TZ18"/>
<dbReference type="PROSITE" id="PS50110">
    <property type="entry name" value="RESPONSE_REGULATORY"/>
    <property type="match status" value="1"/>
</dbReference>
<gene>
    <name evidence="3" type="ORF">LG45_10625</name>
</gene>
<keyword evidence="1" id="KW-0597">Phosphoprotein</keyword>
<keyword evidence="4" id="KW-1185">Reference proteome</keyword>
<protein>
    <submittedName>
        <fullName evidence="3">LytTR family transcriptional regulator</fullName>
    </submittedName>
</protein>
<dbReference type="Gene3D" id="3.40.50.2300">
    <property type="match status" value="1"/>
</dbReference>
<feature type="domain" description="Response regulatory" evidence="2">
    <location>
        <begin position="6"/>
        <end position="117"/>
    </location>
</feature>
<dbReference type="Proteomes" id="UP000029554">
    <property type="component" value="Unassembled WGS sequence"/>
</dbReference>
<sequence>MGLTYRCLIIDDESPAHKALASHIDKMDDLENCGSAYNGKEALKMLNENKYDIIFLDVNMPLISGVELLEMQPNRPITIITTAYSDFALSAYQNDVIDYLMKPISFEKFSKAIDKAKTYYSGIGVKKEKTTTVKSLYYKFNGQMTETLLDDIIFIESLGNYMKLYSTKVKLPIIIYGSLSGIATQLDASIFLQVHRSYILNTNKIMTSTTHSVTMINDKIIPVGRKYQILLDSFLNRNLR</sequence>
<dbReference type="Pfam" id="PF04397">
    <property type="entry name" value="LytTR"/>
    <property type="match status" value="1"/>
</dbReference>
<proteinExistence type="predicted"/>
<dbReference type="EMBL" id="JRHH01000004">
    <property type="protein sequence ID" value="KGD67583.1"/>
    <property type="molecule type" value="Genomic_DNA"/>
</dbReference>
<dbReference type="Gene3D" id="2.40.50.1020">
    <property type="entry name" value="LytTr DNA-binding domain"/>
    <property type="match status" value="1"/>
</dbReference>
<dbReference type="eggNOG" id="COG3279">
    <property type="taxonomic scope" value="Bacteria"/>
</dbReference>
<reference evidence="3 4" key="1">
    <citation type="submission" date="2014-09" db="EMBL/GenBank/DDBJ databases">
        <title>Whole Genome Shotgun of Flavobacterium aquatile LMG 4008.</title>
        <authorList>
            <person name="Gale A.N."/>
            <person name="Pipes S.E."/>
            <person name="Newman J.D."/>
        </authorList>
    </citation>
    <scope>NUCLEOTIDE SEQUENCE [LARGE SCALE GENOMIC DNA]</scope>
    <source>
        <strain evidence="3 4">LMG 4008</strain>
    </source>
</reference>
<dbReference type="GO" id="GO:0003677">
    <property type="term" value="F:DNA binding"/>
    <property type="evidence" value="ECO:0007669"/>
    <property type="project" value="InterPro"/>
</dbReference>
<dbReference type="OrthoDB" id="2168082at2"/>
<dbReference type="InterPro" id="IPR001789">
    <property type="entry name" value="Sig_transdc_resp-reg_receiver"/>
</dbReference>
<dbReference type="Pfam" id="PF00072">
    <property type="entry name" value="Response_reg"/>
    <property type="match status" value="1"/>
</dbReference>
<dbReference type="InterPro" id="IPR051271">
    <property type="entry name" value="2C-system_Tx_regulators"/>
</dbReference>
<dbReference type="STRING" id="1453498.LG45_10625"/>
<dbReference type="SUPFAM" id="SSF52172">
    <property type="entry name" value="CheY-like"/>
    <property type="match status" value="1"/>
</dbReference>
<dbReference type="SMART" id="SM00850">
    <property type="entry name" value="LytTR"/>
    <property type="match status" value="1"/>
</dbReference>